<evidence type="ECO:0000313" key="3">
    <source>
        <dbReference type="Proteomes" id="UP000655287"/>
    </source>
</evidence>
<protein>
    <submittedName>
        <fullName evidence="2">Uncharacterized protein</fullName>
    </submittedName>
</protein>
<feature type="chain" id="PRO_5039673090" evidence="1">
    <location>
        <begin position="30"/>
        <end position="424"/>
    </location>
</feature>
<dbReference type="AlphaFoldDB" id="A0A919R4Y5"/>
<keyword evidence="3" id="KW-1185">Reference proteome</keyword>
<evidence type="ECO:0000313" key="2">
    <source>
        <dbReference type="EMBL" id="GII78400.1"/>
    </source>
</evidence>
<sequence>MISGFTRPAFRRLKAAAVAMLGLPAVLLAAPQPVAAAAATPDCAWGVFASADTLNVYYPDTAAAYWVQPYTVADDLTIKLSGTYPDSRYMSFNVYKEGGGSFSVNGVGSSLPDHLVLPDAGSTNPWREPAEPGGRYTVTVRPDVAPGQANVLPLAPAGTPAGSKGYIVMRVYLPAGGDFSAVELPSIVYERGGVAQPVPPCEGADTAAADRMVTELGLDQVAAREPSTGRFARPSLDEVGVFPNDDAAYLMAAVQPPAGDRVVVVRGKAPSHTPGSHPKPWPAEGTQARYFSLCSNLPLPSRPVVVNELPGGGKDYGCRSDDETALDATGRYTYVIGREAQRPAIGRIAGATFVPFSLENPAMPHRVLLRNMVVDAGFAEAVQRVPEDGNPDSAAAVMGDYYPTAKVCSLSSLAAAGPDGCTAG</sequence>
<dbReference type="RefSeq" id="WP_203985883.1">
    <property type="nucleotide sequence ID" value="NZ_BOOU01000048.1"/>
</dbReference>
<feature type="signal peptide" evidence="1">
    <location>
        <begin position="1"/>
        <end position="29"/>
    </location>
</feature>
<organism evidence="2 3">
    <name type="scientific">Sphaerisporangium rufum</name>
    <dbReference type="NCBI Taxonomy" id="1381558"/>
    <lineage>
        <taxon>Bacteria</taxon>
        <taxon>Bacillati</taxon>
        <taxon>Actinomycetota</taxon>
        <taxon>Actinomycetes</taxon>
        <taxon>Streptosporangiales</taxon>
        <taxon>Streptosporangiaceae</taxon>
        <taxon>Sphaerisporangium</taxon>
    </lineage>
</organism>
<accession>A0A919R4Y5</accession>
<gene>
    <name evidence="2" type="ORF">Sru01_33820</name>
</gene>
<dbReference type="Proteomes" id="UP000655287">
    <property type="component" value="Unassembled WGS sequence"/>
</dbReference>
<reference evidence="2" key="1">
    <citation type="submission" date="2021-01" db="EMBL/GenBank/DDBJ databases">
        <title>Whole genome shotgun sequence of Sphaerisporangium rufum NBRC 109079.</title>
        <authorList>
            <person name="Komaki H."/>
            <person name="Tamura T."/>
        </authorList>
    </citation>
    <scope>NUCLEOTIDE SEQUENCE</scope>
    <source>
        <strain evidence="2">NBRC 109079</strain>
    </source>
</reference>
<comment type="caution">
    <text evidence="2">The sequence shown here is derived from an EMBL/GenBank/DDBJ whole genome shotgun (WGS) entry which is preliminary data.</text>
</comment>
<evidence type="ECO:0000256" key="1">
    <source>
        <dbReference type="SAM" id="SignalP"/>
    </source>
</evidence>
<keyword evidence="1" id="KW-0732">Signal</keyword>
<dbReference type="EMBL" id="BOOU01000048">
    <property type="protein sequence ID" value="GII78400.1"/>
    <property type="molecule type" value="Genomic_DNA"/>
</dbReference>
<name>A0A919R4Y5_9ACTN</name>
<proteinExistence type="predicted"/>